<dbReference type="Pfam" id="PF03731">
    <property type="entry name" value="Ku_N"/>
    <property type="match status" value="1"/>
</dbReference>
<dbReference type="FunFam" id="3.40.50.410:FF:000080">
    <property type="entry name" value="X-ray repair-complementing defective repair in Chinese hamster cells 6"/>
    <property type="match status" value="1"/>
</dbReference>
<evidence type="ECO:0000256" key="2">
    <source>
        <dbReference type="ARBA" id="ARBA00005240"/>
    </source>
</evidence>
<keyword evidence="8" id="KW-0347">Helicase</keyword>
<dbReference type="OrthoDB" id="3249161at2759"/>
<dbReference type="EMBL" id="NEVH01020945">
    <property type="protein sequence ID" value="PNF20398.1"/>
    <property type="molecule type" value="Genomic_DNA"/>
</dbReference>
<evidence type="ECO:0000256" key="10">
    <source>
        <dbReference type="ARBA" id="ARBA00023125"/>
    </source>
</evidence>
<dbReference type="InterPro" id="IPR036361">
    <property type="entry name" value="SAP_dom_sf"/>
</dbReference>
<comment type="subunit">
    <text evidence="15">Heterodimer of a 70 kDa and a 80 kDa subunit.</text>
</comment>
<dbReference type="GO" id="GO:0003684">
    <property type="term" value="F:damaged DNA binding"/>
    <property type="evidence" value="ECO:0007669"/>
    <property type="project" value="InterPro"/>
</dbReference>
<comment type="catalytic activity">
    <reaction evidence="14">
        <text>ATP + H2O = ADP + phosphate + H(+)</text>
        <dbReference type="Rhea" id="RHEA:13065"/>
        <dbReference type="ChEBI" id="CHEBI:15377"/>
        <dbReference type="ChEBI" id="CHEBI:15378"/>
        <dbReference type="ChEBI" id="CHEBI:30616"/>
        <dbReference type="ChEBI" id="CHEBI:43474"/>
        <dbReference type="ChEBI" id="CHEBI:456216"/>
        <dbReference type="EC" id="3.6.4.12"/>
    </reaction>
</comment>
<dbReference type="FunFam" id="2.40.290.10:FF:000001">
    <property type="entry name" value="X-ray repair cross complementing 6"/>
    <property type="match status" value="1"/>
</dbReference>
<dbReference type="Gene3D" id="3.40.50.410">
    <property type="entry name" value="von Willebrand factor, type A domain"/>
    <property type="match status" value="1"/>
</dbReference>
<dbReference type="InterPro" id="IPR005161">
    <property type="entry name" value="Ku_N"/>
</dbReference>
<evidence type="ECO:0000313" key="19">
    <source>
        <dbReference type="Proteomes" id="UP000235965"/>
    </source>
</evidence>
<keyword evidence="7" id="KW-0378">Hydrolase</keyword>
<dbReference type="Gene3D" id="4.10.970.10">
    <property type="entry name" value="Ku70, bridge and pillars"/>
    <property type="match status" value="1"/>
</dbReference>
<dbReference type="InParanoid" id="A0A2J7PVN4"/>
<dbReference type="InterPro" id="IPR006164">
    <property type="entry name" value="DNA_bd_Ku70/Ku80"/>
</dbReference>
<dbReference type="NCBIfam" id="TIGR00578">
    <property type="entry name" value="ku70"/>
    <property type="match status" value="1"/>
</dbReference>
<gene>
    <name evidence="18" type="primary">Xrcc6</name>
    <name evidence="18" type="ORF">B7P43_G09715</name>
</gene>
<dbReference type="SMART" id="SM00559">
    <property type="entry name" value="Ku78"/>
    <property type="match status" value="1"/>
</dbReference>
<evidence type="ECO:0000256" key="16">
    <source>
        <dbReference type="SAM" id="MobiDB-lite"/>
    </source>
</evidence>
<evidence type="ECO:0000259" key="17">
    <source>
        <dbReference type="SMART" id="SM00559"/>
    </source>
</evidence>
<dbReference type="InterPro" id="IPR027388">
    <property type="entry name" value="Ku70_bridge/pillars_dom_sf"/>
</dbReference>
<dbReference type="Pfam" id="PF03730">
    <property type="entry name" value="Ku_C"/>
    <property type="match status" value="1"/>
</dbReference>
<evidence type="ECO:0000256" key="11">
    <source>
        <dbReference type="ARBA" id="ARBA00023172"/>
    </source>
</evidence>
<evidence type="ECO:0000256" key="5">
    <source>
        <dbReference type="ARBA" id="ARBA00022741"/>
    </source>
</evidence>
<dbReference type="GO" id="GO:0042162">
    <property type="term" value="F:telomeric DNA binding"/>
    <property type="evidence" value="ECO:0007669"/>
    <property type="project" value="InterPro"/>
</dbReference>
<keyword evidence="5" id="KW-0547">Nucleotide-binding</keyword>
<dbReference type="GO" id="GO:0043564">
    <property type="term" value="C:Ku70:Ku80 complex"/>
    <property type="evidence" value="ECO:0007669"/>
    <property type="project" value="InterPro"/>
</dbReference>
<dbReference type="Proteomes" id="UP000235965">
    <property type="component" value="Unassembled WGS sequence"/>
</dbReference>
<keyword evidence="9" id="KW-0067">ATP-binding</keyword>
<evidence type="ECO:0000313" key="18">
    <source>
        <dbReference type="EMBL" id="PNF20398.1"/>
    </source>
</evidence>
<dbReference type="GO" id="GO:0000723">
    <property type="term" value="P:telomere maintenance"/>
    <property type="evidence" value="ECO:0007669"/>
    <property type="project" value="InterPro"/>
</dbReference>
<dbReference type="Gene3D" id="1.10.1600.10">
    <property type="match status" value="1"/>
</dbReference>
<dbReference type="AlphaFoldDB" id="A0A2J7PVN4"/>
<dbReference type="CDD" id="cd00788">
    <property type="entry name" value="KU70"/>
    <property type="match status" value="1"/>
</dbReference>
<feature type="compositionally biased region" description="Acidic residues" evidence="16">
    <location>
        <begin position="8"/>
        <end position="19"/>
    </location>
</feature>
<dbReference type="Gene3D" id="1.10.720.30">
    <property type="entry name" value="SAP domain"/>
    <property type="match status" value="1"/>
</dbReference>
<evidence type="ECO:0000256" key="1">
    <source>
        <dbReference type="ARBA" id="ARBA00004123"/>
    </source>
</evidence>
<dbReference type="GO" id="GO:0005524">
    <property type="term" value="F:ATP binding"/>
    <property type="evidence" value="ECO:0007669"/>
    <property type="project" value="UniProtKB-KW"/>
</dbReference>
<evidence type="ECO:0000256" key="8">
    <source>
        <dbReference type="ARBA" id="ARBA00022806"/>
    </source>
</evidence>
<dbReference type="FunCoup" id="A0A2J7PVN4">
    <property type="interactions" value="1654"/>
</dbReference>
<dbReference type="STRING" id="105785.A0A2J7PVN4"/>
<keyword evidence="11" id="KW-0233">DNA recombination</keyword>
<feature type="region of interest" description="Disordered" evidence="16">
    <location>
        <begin position="1"/>
        <end position="26"/>
    </location>
</feature>
<comment type="caution">
    <text evidence="18">The sequence shown here is derived from an EMBL/GenBank/DDBJ whole genome shotgun (WGS) entry which is preliminary data.</text>
</comment>
<dbReference type="PANTHER" id="PTHR12604:SF2">
    <property type="entry name" value="X-RAY REPAIR CROSS-COMPLEMENTING PROTEIN 6"/>
    <property type="match status" value="1"/>
</dbReference>
<dbReference type="PIRSF" id="PIRSF003033">
    <property type="entry name" value="Ku70"/>
    <property type="match status" value="1"/>
</dbReference>
<dbReference type="InterPro" id="IPR006165">
    <property type="entry name" value="Ku70"/>
</dbReference>
<dbReference type="SUPFAM" id="SSF100939">
    <property type="entry name" value="SPOC domain-like"/>
    <property type="match status" value="1"/>
</dbReference>
<sequence length="610" mass="68630">MDPAPWDKDEDDKKEDSEVEGPMWGGRDGIIFLIDATKPMFSEGESGESPFRISLQCCKTAMLNKIVSSEQDMVGVILFGTDKTSNALNVPHVTVLQDLEQPNADKIKQLENMLKRKNFNDFTNKFGHSDDFSISDALWLCQSTFSSSQLKVSSKRILLFTNTDNPHAASQHKQHQARSKAADLGQVDIDVELLHMGNNFDPSLFYKELIQSVKGDDSCDWRLPNPSNRFDELLARVCRKDHKKRSVGKILFTLGDGVRFGVAVYNLIRPTFIPRKALLDRTTNEVVKTSIKKFHGDTGEVMLPSELNKYQEFGFKKIIFKPAEVKNLYKLTEPGLKLLGFKPESKIKVHHHLKPSSFIYPEEGLIKGSRKLFAALLDRCIARKVVPICCFTPRTNAAPSVVALIPQEERLDDSNIQILSPGFHVVYLPYSDDIRTLNTESTVKADAEQIAKAKAVVKKLRFPYTPYNFDNPKLQTHWRNIEALALDYNERIEVKDVTVPDHEYMASKLESLAQEFLDSVYVGGYVPGGKSNASGARKRVADPAADKPKKAVKTEAVGDMRDIATNGKVEKLKVNDLKAYLQEQGIEVNRMKKAELVTKVYQHLGIDEPS</sequence>
<keyword evidence="10" id="KW-0238">DNA-binding</keyword>
<evidence type="ECO:0000256" key="9">
    <source>
        <dbReference type="ARBA" id="ARBA00022840"/>
    </source>
</evidence>
<comment type="subcellular location">
    <subcellularLocation>
        <location evidence="1">Nucleus</location>
    </subcellularLocation>
</comment>
<reference evidence="18 19" key="1">
    <citation type="submission" date="2017-12" db="EMBL/GenBank/DDBJ databases">
        <title>Hemimetabolous genomes reveal molecular basis of termite eusociality.</title>
        <authorList>
            <person name="Harrison M.C."/>
            <person name="Jongepier E."/>
            <person name="Robertson H.M."/>
            <person name="Arning N."/>
            <person name="Bitard-Feildel T."/>
            <person name="Chao H."/>
            <person name="Childers C.P."/>
            <person name="Dinh H."/>
            <person name="Doddapaneni H."/>
            <person name="Dugan S."/>
            <person name="Gowin J."/>
            <person name="Greiner C."/>
            <person name="Han Y."/>
            <person name="Hu H."/>
            <person name="Hughes D.S.T."/>
            <person name="Huylmans A.-K."/>
            <person name="Kemena C."/>
            <person name="Kremer L.P.M."/>
            <person name="Lee S.L."/>
            <person name="Lopez-Ezquerra A."/>
            <person name="Mallet L."/>
            <person name="Monroy-Kuhn J.M."/>
            <person name="Moser A."/>
            <person name="Murali S.C."/>
            <person name="Muzny D.M."/>
            <person name="Otani S."/>
            <person name="Piulachs M.-D."/>
            <person name="Poelchau M."/>
            <person name="Qu J."/>
            <person name="Schaub F."/>
            <person name="Wada-Katsumata A."/>
            <person name="Worley K.C."/>
            <person name="Xie Q."/>
            <person name="Ylla G."/>
            <person name="Poulsen M."/>
            <person name="Gibbs R.A."/>
            <person name="Schal C."/>
            <person name="Richards S."/>
            <person name="Belles X."/>
            <person name="Korb J."/>
            <person name="Bornberg-Bauer E."/>
        </authorList>
    </citation>
    <scope>NUCLEOTIDE SEQUENCE [LARGE SCALE GENOMIC DNA]</scope>
    <source>
        <tissue evidence="18">Whole body</tissue>
    </source>
</reference>
<dbReference type="EC" id="3.6.4.12" evidence="3"/>
<organism evidence="18 19">
    <name type="scientific">Cryptotermes secundus</name>
    <dbReference type="NCBI Taxonomy" id="105785"/>
    <lineage>
        <taxon>Eukaryota</taxon>
        <taxon>Metazoa</taxon>
        <taxon>Ecdysozoa</taxon>
        <taxon>Arthropoda</taxon>
        <taxon>Hexapoda</taxon>
        <taxon>Insecta</taxon>
        <taxon>Pterygota</taxon>
        <taxon>Neoptera</taxon>
        <taxon>Polyneoptera</taxon>
        <taxon>Dictyoptera</taxon>
        <taxon>Blattodea</taxon>
        <taxon>Blattoidea</taxon>
        <taxon>Termitoidae</taxon>
        <taxon>Kalotermitidae</taxon>
        <taxon>Cryptotermitinae</taxon>
        <taxon>Cryptotermes</taxon>
    </lineage>
</organism>
<dbReference type="GO" id="GO:0003690">
    <property type="term" value="F:double-stranded DNA binding"/>
    <property type="evidence" value="ECO:0007669"/>
    <property type="project" value="TreeGrafter"/>
</dbReference>
<evidence type="ECO:0000256" key="12">
    <source>
        <dbReference type="ARBA" id="ARBA00023204"/>
    </source>
</evidence>
<evidence type="ECO:0000256" key="7">
    <source>
        <dbReference type="ARBA" id="ARBA00022801"/>
    </source>
</evidence>
<dbReference type="InterPro" id="IPR047087">
    <property type="entry name" value="KU70_core_dom"/>
</dbReference>
<dbReference type="PANTHER" id="PTHR12604">
    <property type="entry name" value="KU AUTOANTIGEN DNA HELICASE"/>
    <property type="match status" value="1"/>
</dbReference>
<name>A0A2J7PVN4_9NEOP</name>
<keyword evidence="13" id="KW-0539">Nucleus</keyword>
<proteinExistence type="inferred from homology"/>
<keyword evidence="19" id="KW-1185">Reference proteome</keyword>
<dbReference type="Pfam" id="PF02735">
    <property type="entry name" value="Ku"/>
    <property type="match status" value="1"/>
</dbReference>
<evidence type="ECO:0000256" key="13">
    <source>
        <dbReference type="ARBA" id="ARBA00023242"/>
    </source>
</evidence>
<dbReference type="InterPro" id="IPR005160">
    <property type="entry name" value="Ku_C"/>
</dbReference>
<feature type="region of interest" description="Disordered" evidence="16">
    <location>
        <begin position="532"/>
        <end position="553"/>
    </location>
</feature>
<dbReference type="InterPro" id="IPR016194">
    <property type="entry name" value="SPOC-like_C_dom_sf"/>
</dbReference>
<dbReference type="GO" id="GO:0003678">
    <property type="term" value="F:DNA helicase activity"/>
    <property type="evidence" value="ECO:0007669"/>
    <property type="project" value="UniProtKB-EC"/>
</dbReference>
<dbReference type="InterPro" id="IPR036465">
    <property type="entry name" value="vWFA_dom_sf"/>
</dbReference>
<keyword evidence="12" id="KW-0234">DNA repair</keyword>
<dbReference type="CDD" id="cd01458">
    <property type="entry name" value="vWA_ku"/>
    <property type="match status" value="1"/>
</dbReference>
<accession>A0A2J7PVN4</accession>
<feature type="compositionally biased region" description="Basic and acidic residues" evidence="16">
    <location>
        <begin position="539"/>
        <end position="553"/>
    </location>
</feature>
<dbReference type="SUPFAM" id="SSF53300">
    <property type="entry name" value="vWA-like"/>
    <property type="match status" value="1"/>
</dbReference>
<dbReference type="Gene3D" id="2.40.290.10">
    <property type="match status" value="1"/>
</dbReference>
<feature type="domain" description="Ku" evidence="17">
    <location>
        <begin position="299"/>
        <end position="445"/>
    </location>
</feature>
<dbReference type="GO" id="GO:0006310">
    <property type="term" value="P:DNA recombination"/>
    <property type="evidence" value="ECO:0007669"/>
    <property type="project" value="UniProtKB-KW"/>
</dbReference>
<evidence type="ECO:0000256" key="6">
    <source>
        <dbReference type="ARBA" id="ARBA00022763"/>
    </source>
</evidence>
<comment type="similarity">
    <text evidence="2">Belongs to the ku70 family.</text>
</comment>
<protein>
    <recommendedName>
        <fullName evidence="4">ATP-dependent DNA helicase 2 subunit 1</fullName>
        <ecNumber evidence="3">3.6.4.12</ecNumber>
    </recommendedName>
</protein>
<evidence type="ECO:0000256" key="14">
    <source>
        <dbReference type="ARBA" id="ARBA00047995"/>
    </source>
</evidence>
<dbReference type="GO" id="GO:0006303">
    <property type="term" value="P:double-strand break repair via nonhomologous end joining"/>
    <property type="evidence" value="ECO:0007669"/>
    <property type="project" value="InterPro"/>
</dbReference>
<keyword evidence="6" id="KW-0227">DNA damage</keyword>
<dbReference type="GO" id="GO:0016787">
    <property type="term" value="F:hydrolase activity"/>
    <property type="evidence" value="ECO:0007669"/>
    <property type="project" value="UniProtKB-KW"/>
</dbReference>
<evidence type="ECO:0000256" key="3">
    <source>
        <dbReference type="ARBA" id="ARBA00012551"/>
    </source>
</evidence>
<evidence type="ECO:0000256" key="4">
    <source>
        <dbReference type="ARBA" id="ARBA00014630"/>
    </source>
</evidence>
<evidence type="ECO:0000256" key="15">
    <source>
        <dbReference type="ARBA" id="ARBA00065167"/>
    </source>
</evidence>